<dbReference type="InterPro" id="IPR036705">
    <property type="entry name" value="Ribosyl_crysJ1_sf"/>
</dbReference>
<dbReference type="EMBL" id="DVHU01000007">
    <property type="protein sequence ID" value="HIR91913.1"/>
    <property type="molecule type" value="Genomic_DNA"/>
</dbReference>
<reference evidence="2" key="1">
    <citation type="submission" date="2020-10" db="EMBL/GenBank/DDBJ databases">
        <authorList>
            <person name="Gilroy R."/>
        </authorList>
    </citation>
    <scope>NUCLEOTIDE SEQUENCE</scope>
    <source>
        <strain evidence="2">ChiSxjej1B13-7041</strain>
    </source>
</reference>
<reference evidence="2" key="2">
    <citation type="journal article" date="2021" name="PeerJ">
        <title>Extensive microbial diversity within the chicken gut microbiome revealed by metagenomics and culture.</title>
        <authorList>
            <person name="Gilroy R."/>
            <person name="Ravi A."/>
            <person name="Getino M."/>
            <person name="Pursley I."/>
            <person name="Horton D.L."/>
            <person name="Alikhan N.F."/>
            <person name="Baker D."/>
            <person name="Gharbi K."/>
            <person name="Hall N."/>
            <person name="Watson M."/>
            <person name="Adriaenssens E.M."/>
            <person name="Foster-Nyarko E."/>
            <person name="Jarju S."/>
            <person name="Secka A."/>
            <person name="Antonio M."/>
            <person name="Oren A."/>
            <person name="Chaudhuri R.R."/>
            <person name="La Ragione R."/>
            <person name="Hildebrand F."/>
            <person name="Pallen M.J."/>
        </authorList>
    </citation>
    <scope>NUCLEOTIDE SEQUENCE</scope>
    <source>
        <strain evidence="2">ChiSxjej1B13-7041</strain>
    </source>
</reference>
<proteinExistence type="predicted"/>
<dbReference type="InterPro" id="IPR005502">
    <property type="entry name" value="Ribosyl_crysJ1"/>
</dbReference>
<keyword evidence="1" id="KW-0479">Metal-binding</keyword>
<dbReference type="AlphaFoldDB" id="A0A9D1EH67"/>
<dbReference type="SUPFAM" id="SSF101478">
    <property type="entry name" value="ADP-ribosylglycohydrolase"/>
    <property type="match status" value="1"/>
</dbReference>
<sequence>MDFTLDSIRETYTFDGSCQGSVSQAVAAFLESEEFEDAIRNIISIGGDCDTTGAITGSIAWIYYAVQSGAYEGWVTDLLRPC</sequence>
<protein>
    <submittedName>
        <fullName evidence="2">ADP-ribosylglycohydrolase family protein</fullName>
    </submittedName>
</protein>
<feature type="binding site" evidence="1">
    <location>
        <position position="51"/>
    </location>
    <ligand>
        <name>Mg(2+)</name>
        <dbReference type="ChEBI" id="CHEBI:18420"/>
        <label>1</label>
    </ligand>
</feature>
<feature type="binding site" evidence="1">
    <location>
        <position position="50"/>
    </location>
    <ligand>
        <name>Mg(2+)</name>
        <dbReference type="ChEBI" id="CHEBI:18420"/>
        <label>1</label>
    </ligand>
</feature>
<dbReference type="Pfam" id="PF03747">
    <property type="entry name" value="ADP_ribosyl_GH"/>
    <property type="match status" value="1"/>
</dbReference>
<evidence type="ECO:0000313" key="2">
    <source>
        <dbReference type="EMBL" id="HIR91913.1"/>
    </source>
</evidence>
<feature type="binding site" evidence="1">
    <location>
        <position position="48"/>
    </location>
    <ligand>
        <name>Mg(2+)</name>
        <dbReference type="ChEBI" id="CHEBI:18420"/>
        <label>1</label>
    </ligand>
</feature>
<gene>
    <name evidence="2" type="ORF">IAB98_00645</name>
</gene>
<name>A0A9D1EH67_9FIRM</name>
<accession>A0A9D1EH67</accession>
<comment type="cofactor">
    <cofactor evidence="1">
        <name>Mg(2+)</name>
        <dbReference type="ChEBI" id="CHEBI:18420"/>
    </cofactor>
    <text evidence="1">Binds 2 magnesium ions per subunit.</text>
</comment>
<keyword evidence="1" id="KW-0460">Magnesium</keyword>
<comment type="caution">
    <text evidence="2">The sequence shown here is derived from an EMBL/GenBank/DDBJ whole genome shotgun (WGS) entry which is preliminary data.</text>
</comment>
<dbReference type="Proteomes" id="UP000886841">
    <property type="component" value="Unassembled WGS sequence"/>
</dbReference>
<evidence type="ECO:0000256" key="1">
    <source>
        <dbReference type="PIRSR" id="PIRSR605502-1"/>
    </source>
</evidence>
<organism evidence="2 3">
    <name type="scientific">Candidatus Egerieimonas intestinavium</name>
    <dbReference type="NCBI Taxonomy" id="2840777"/>
    <lineage>
        <taxon>Bacteria</taxon>
        <taxon>Bacillati</taxon>
        <taxon>Bacillota</taxon>
        <taxon>Clostridia</taxon>
        <taxon>Lachnospirales</taxon>
        <taxon>Lachnospiraceae</taxon>
        <taxon>Lachnospiraceae incertae sedis</taxon>
        <taxon>Candidatus Egerieimonas</taxon>
    </lineage>
</organism>
<dbReference type="Gene3D" id="1.10.4080.10">
    <property type="entry name" value="ADP-ribosylation/Crystallin J1"/>
    <property type="match status" value="1"/>
</dbReference>
<evidence type="ECO:0000313" key="3">
    <source>
        <dbReference type="Proteomes" id="UP000886841"/>
    </source>
</evidence>
<dbReference type="GO" id="GO:0046872">
    <property type="term" value="F:metal ion binding"/>
    <property type="evidence" value="ECO:0007669"/>
    <property type="project" value="UniProtKB-KW"/>
</dbReference>